<dbReference type="OrthoDB" id="10015605at2"/>
<dbReference type="RefSeq" id="WP_006418420.1">
    <property type="nucleotide sequence ID" value="NZ_AENN01000015.1"/>
</dbReference>
<organism evidence="2 3">
    <name type="scientific">Eremococcus coleocola ACS-139-V-Col8</name>
    <dbReference type="NCBI Taxonomy" id="908337"/>
    <lineage>
        <taxon>Bacteria</taxon>
        <taxon>Bacillati</taxon>
        <taxon>Bacillota</taxon>
        <taxon>Bacilli</taxon>
        <taxon>Lactobacillales</taxon>
        <taxon>Aerococcaceae</taxon>
        <taxon>Eremococcus</taxon>
    </lineage>
</organism>
<protein>
    <recommendedName>
        <fullName evidence="4">ABC-2 type transporter domain-containing protein</fullName>
    </recommendedName>
</protein>
<proteinExistence type="predicted"/>
<reference evidence="2 3" key="1">
    <citation type="submission" date="2010-10" db="EMBL/GenBank/DDBJ databases">
        <authorList>
            <person name="Durkin A.S."/>
            <person name="Madupu R."/>
            <person name="Torralba M."/>
            <person name="Gillis M."/>
            <person name="Methe B."/>
            <person name="Sutton G."/>
            <person name="Nelson K.E."/>
        </authorList>
    </citation>
    <scope>NUCLEOTIDE SEQUENCE [LARGE SCALE GENOMIC DNA]</scope>
    <source>
        <strain evidence="2 3">ACS-139-V-Col8</strain>
    </source>
</reference>
<keyword evidence="1" id="KW-0812">Transmembrane</keyword>
<evidence type="ECO:0000313" key="3">
    <source>
        <dbReference type="Proteomes" id="UP000005990"/>
    </source>
</evidence>
<keyword evidence="1" id="KW-0472">Membrane</keyword>
<feature type="transmembrane region" description="Helical" evidence="1">
    <location>
        <begin position="88"/>
        <end position="107"/>
    </location>
</feature>
<evidence type="ECO:0000256" key="1">
    <source>
        <dbReference type="SAM" id="Phobius"/>
    </source>
</evidence>
<evidence type="ECO:0000313" key="2">
    <source>
        <dbReference type="EMBL" id="EFR31217.1"/>
    </source>
</evidence>
<keyword evidence="3" id="KW-1185">Reference proteome</keyword>
<dbReference type="STRING" id="908337.HMPREF9257_1389"/>
<keyword evidence="1" id="KW-1133">Transmembrane helix</keyword>
<feature type="transmembrane region" description="Helical" evidence="1">
    <location>
        <begin position="184"/>
        <end position="203"/>
    </location>
</feature>
<accession>E4KPA2</accession>
<gene>
    <name evidence="2" type="ORF">HMPREF9257_1389</name>
</gene>
<dbReference type="AlphaFoldDB" id="E4KPA2"/>
<name>E4KPA2_9LACT</name>
<feature type="transmembrane region" description="Helical" evidence="1">
    <location>
        <begin position="21"/>
        <end position="40"/>
    </location>
</feature>
<comment type="caution">
    <text evidence="2">The sequence shown here is derived from an EMBL/GenBank/DDBJ whole genome shotgun (WGS) entry which is preliminary data.</text>
</comment>
<feature type="transmembrane region" description="Helical" evidence="1">
    <location>
        <begin position="119"/>
        <end position="140"/>
    </location>
</feature>
<dbReference type="EMBL" id="AENN01000015">
    <property type="protein sequence ID" value="EFR31217.1"/>
    <property type="molecule type" value="Genomic_DNA"/>
</dbReference>
<sequence>MLSKVSCQLKIEFKHNLLPSILASFIMIGIAYFIFGLGKLDGNSQALVIERFLPFPGIFSIVTLFYTEHQSPIKDILRIRQSKLELIYLLRFTLRLIIWSIISYIYNSLLTEGQSLSELIVFLLHSLSIGIFIGIIGLFLFSCTNNISIAFLCSVGLMLAQWFLPKNKPSLLKLFTMPNISINRIFLIFAFSLVLLVLSIIIWKRKNID</sequence>
<feature type="transmembrane region" description="Helical" evidence="1">
    <location>
        <begin position="147"/>
        <end position="164"/>
    </location>
</feature>
<dbReference type="Proteomes" id="UP000005990">
    <property type="component" value="Unassembled WGS sequence"/>
</dbReference>
<evidence type="ECO:0008006" key="4">
    <source>
        <dbReference type="Google" id="ProtNLM"/>
    </source>
</evidence>
<feature type="transmembrane region" description="Helical" evidence="1">
    <location>
        <begin position="46"/>
        <end position="67"/>
    </location>
</feature>